<dbReference type="GO" id="GO:0016020">
    <property type="term" value="C:membrane"/>
    <property type="evidence" value="ECO:0007669"/>
    <property type="project" value="InterPro"/>
</dbReference>
<dbReference type="InterPro" id="IPR005074">
    <property type="entry name" value="Peptidase_C39"/>
</dbReference>
<comment type="caution">
    <text evidence="2">The sequence shown here is derived from an EMBL/GenBank/DDBJ whole genome shotgun (WGS) entry which is preliminary data.</text>
</comment>
<evidence type="ECO:0000259" key="1">
    <source>
        <dbReference type="PROSITE" id="PS50990"/>
    </source>
</evidence>
<accession>A0A137SI76</accession>
<dbReference type="EMBL" id="LOCO01000001">
    <property type="protein sequence ID" value="KXO12150.1"/>
    <property type="molecule type" value="Genomic_DNA"/>
</dbReference>
<feature type="domain" description="Peptidase C39" evidence="1">
    <location>
        <begin position="52"/>
        <end position="183"/>
    </location>
</feature>
<reference evidence="3" key="1">
    <citation type="submission" date="2015-12" db="EMBL/GenBank/DDBJ databases">
        <authorList>
            <person name="Lima A."/>
            <person name="Farahani Zayas N."/>
            <person name="Castro Da Silva M.A."/>
            <person name="Cabral A."/>
            <person name="Pessatti M.L."/>
        </authorList>
    </citation>
    <scope>NUCLEOTIDE SEQUENCE [LARGE SCALE GENOMIC DNA]</scope>
    <source>
        <strain evidence="3">LAMA 842</strain>
    </source>
</reference>
<dbReference type="Proteomes" id="UP000070282">
    <property type="component" value="Unassembled WGS sequence"/>
</dbReference>
<dbReference type="PROSITE" id="PS50990">
    <property type="entry name" value="PEPTIDASE_C39"/>
    <property type="match status" value="1"/>
</dbReference>
<dbReference type="AlphaFoldDB" id="A0A137SI76"/>
<gene>
    <name evidence="2" type="ORF">J122_196</name>
</gene>
<keyword evidence="3" id="KW-1185">Reference proteome</keyword>
<proteinExistence type="predicted"/>
<sequence>MAGIRQLVTGVLATLLWPSAFAGTVLVPGPGGDVQVSVSSFLDQRYQDVFRQQYDFSCGSAALATLLSFHYDHPVNEQEVFIGMLAIADEDKVRREGFSMLDMKRYLEAEGYQADGFRLPLSGLREQVRVPVIALVTLGGYRHFVVIRGISEREVLVADPARGLKAYSWAEFEQSWDGSAFVIRSHLDQGRSSFLADGQWPGLARAPLFKGLKGPGVGHTLPYWPSAQEW</sequence>
<dbReference type="GO" id="GO:0008233">
    <property type="term" value="F:peptidase activity"/>
    <property type="evidence" value="ECO:0007669"/>
    <property type="project" value="InterPro"/>
</dbReference>
<dbReference type="Gene3D" id="3.90.70.10">
    <property type="entry name" value="Cysteine proteinases"/>
    <property type="match status" value="1"/>
</dbReference>
<dbReference type="Pfam" id="PF03412">
    <property type="entry name" value="Peptidase_C39"/>
    <property type="match status" value="1"/>
</dbReference>
<dbReference type="RefSeq" id="WP_058092440.1">
    <property type="nucleotide sequence ID" value="NZ_LOCO01000001.1"/>
</dbReference>
<protein>
    <submittedName>
        <fullName evidence="2">Putative bacteriocin resistance protein</fullName>
    </submittedName>
</protein>
<dbReference type="GO" id="GO:0006508">
    <property type="term" value="P:proteolysis"/>
    <property type="evidence" value="ECO:0007669"/>
    <property type="project" value="InterPro"/>
</dbReference>
<evidence type="ECO:0000313" key="2">
    <source>
        <dbReference type="EMBL" id="KXO12150.1"/>
    </source>
</evidence>
<dbReference type="PATRIC" id="fig|1306954.6.peg.193"/>
<evidence type="ECO:0000313" key="3">
    <source>
        <dbReference type="Proteomes" id="UP000070282"/>
    </source>
</evidence>
<dbReference type="CDD" id="cd02423">
    <property type="entry name" value="Peptidase_C39G"/>
    <property type="match status" value="1"/>
</dbReference>
<dbReference type="GeneID" id="94725277"/>
<dbReference type="GO" id="GO:0005524">
    <property type="term" value="F:ATP binding"/>
    <property type="evidence" value="ECO:0007669"/>
    <property type="project" value="InterPro"/>
</dbReference>
<name>A0A137SI76_9GAMM</name>
<organism evidence="2 3">
    <name type="scientific">Marinobacter excellens LAMA 842</name>
    <dbReference type="NCBI Taxonomy" id="1306954"/>
    <lineage>
        <taxon>Bacteria</taxon>
        <taxon>Pseudomonadati</taxon>
        <taxon>Pseudomonadota</taxon>
        <taxon>Gammaproteobacteria</taxon>
        <taxon>Pseudomonadales</taxon>
        <taxon>Marinobacteraceae</taxon>
        <taxon>Marinobacter</taxon>
    </lineage>
</organism>